<dbReference type="Proteomes" id="UP001567538">
    <property type="component" value="Unassembled WGS sequence"/>
</dbReference>
<evidence type="ECO:0000313" key="2">
    <source>
        <dbReference type="EMBL" id="KAL1550155.1"/>
    </source>
</evidence>
<feature type="domain" description="Myb/SANT-like" evidence="1">
    <location>
        <begin position="14"/>
        <end position="107"/>
    </location>
</feature>
<gene>
    <name evidence="2" type="ORF">AAHA92_18155</name>
</gene>
<proteinExistence type="predicted"/>
<keyword evidence="3" id="KW-1185">Reference proteome</keyword>
<sequence>MDIPLQSIFLYKGNWIPEIDNMLVDTLIKLKATKPWAPTEYRIHAVVTAMNEIEATIGKCFGEADVETRLSFLEIRYKIFKKVLAHPGTWWNFLDRSVVAGDGMWKTILK</sequence>
<evidence type="ECO:0000259" key="1">
    <source>
        <dbReference type="Pfam" id="PF12776"/>
    </source>
</evidence>
<protein>
    <recommendedName>
        <fullName evidence="1">Myb/SANT-like domain-containing protein</fullName>
    </recommendedName>
</protein>
<comment type="caution">
    <text evidence="2">The sequence shown here is derived from an EMBL/GenBank/DDBJ whole genome shotgun (WGS) entry which is preliminary data.</text>
</comment>
<accession>A0ABD1H164</accession>
<name>A0ABD1H164_SALDI</name>
<dbReference type="AlphaFoldDB" id="A0ABD1H164"/>
<reference evidence="2 3" key="1">
    <citation type="submission" date="2024-06" db="EMBL/GenBank/DDBJ databases">
        <title>A chromosome level genome sequence of Diviner's sage (Salvia divinorum).</title>
        <authorList>
            <person name="Ford S.A."/>
            <person name="Ro D.-K."/>
            <person name="Ness R.W."/>
            <person name="Phillips M.A."/>
        </authorList>
    </citation>
    <scope>NUCLEOTIDE SEQUENCE [LARGE SCALE GENOMIC DNA]</scope>
    <source>
        <strain evidence="2">SAF-2024a</strain>
        <tissue evidence="2">Leaf</tissue>
    </source>
</reference>
<dbReference type="Pfam" id="PF12776">
    <property type="entry name" value="Myb_DNA-bind_3"/>
    <property type="match status" value="1"/>
</dbReference>
<dbReference type="InterPro" id="IPR024752">
    <property type="entry name" value="Myb/SANT-like_dom"/>
</dbReference>
<evidence type="ECO:0000313" key="3">
    <source>
        <dbReference type="Proteomes" id="UP001567538"/>
    </source>
</evidence>
<organism evidence="2 3">
    <name type="scientific">Salvia divinorum</name>
    <name type="common">Maria pastora</name>
    <name type="synonym">Diviner's sage</name>
    <dbReference type="NCBI Taxonomy" id="28513"/>
    <lineage>
        <taxon>Eukaryota</taxon>
        <taxon>Viridiplantae</taxon>
        <taxon>Streptophyta</taxon>
        <taxon>Embryophyta</taxon>
        <taxon>Tracheophyta</taxon>
        <taxon>Spermatophyta</taxon>
        <taxon>Magnoliopsida</taxon>
        <taxon>eudicotyledons</taxon>
        <taxon>Gunneridae</taxon>
        <taxon>Pentapetalae</taxon>
        <taxon>asterids</taxon>
        <taxon>lamiids</taxon>
        <taxon>Lamiales</taxon>
        <taxon>Lamiaceae</taxon>
        <taxon>Nepetoideae</taxon>
        <taxon>Mentheae</taxon>
        <taxon>Salviinae</taxon>
        <taxon>Salvia</taxon>
        <taxon>Salvia subgen. Calosphace</taxon>
    </lineage>
</organism>
<dbReference type="EMBL" id="JBEAFC010000007">
    <property type="protein sequence ID" value="KAL1550155.1"/>
    <property type="molecule type" value="Genomic_DNA"/>
</dbReference>